<evidence type="ECO:0000256" key="5">
    <source>
        <dbReference type="ARBA" id="ARBA00023242"/>
    </source>
</evidence>
<protein>
    <submittedName>
        <fullName evidence="7">Uncharacterized protein</fullName>
    </submittedName>
</protein>
<dbReference type="GO" id="GO:0034388">
    <property type="term" value="C:Pwp2p-containing subcomplex of 90S preribosome"/>
    <property type="evidence" value="ECO:0007669"/>
    <property type="project" value="TreeGrafter"/>
</dbReference>
<organism evidence="7 8">
    <name type="scientific">Lolium multiflorum</name>
    <name type="common">Italian ryegrass</name>
    <name type="synonym">Lolium perenne subsp. multiflorum</name>
    <dbReference type="NCBI Taxonomy" id="4521"/>
    <lineage>
        <taxon>Eukaryota</taxon>
        <taxon>Viridiplantae</taxon>
        <taxon>Streptophyta</taxon>
        <taxon>Embryophyta</taxon>
        <taxon>Tracheophyta</taxon>
        <taxon>Spermatophyta</taxon>
        <taxon>Magnoliopsida</taxon>
        <taxon>Liliopsida</taxon>
        <taxon>Poales</taxon>
        <taxon>Poaceae</taxon>
        <taxon>BOP clade</taxon>
        <taxon>Pooideae</taxon>
        <taxon>Poodae</taxon>
        <taxon>Poeae</taxon>
        <taxon>Poeae Chloroplast Group 2 (Poeae type)</taxon>
        <taxon>Loliodinae</taxon>
        <taxon>Loliinae</taxon>
        <taxon>Lolium</taxon>
    </lineage>
</organism>
<keyword evidence="2" id="KW-0698">rRNA processing</keyword>
<dbReference type="AlphaFoldDB" id="A0AAD8TCB6"/>
<evidence type="ECO:0000256" key="2">
    <source>
        <dbReference type="ARBA" id="ARBA00022552"/>
    </source>
</evidence>
<dbReference type="GO" id="GO:0006364">
    <property type="term" value="P:rRNA processing"/>
    <property type="evidence" value="ECO:0007669"/>
    <property type="project" value="UniProtKB-KW"/>
</dbReference>
<name>A0AAD8TCB6_LOLMU</name>
<feature type="compositionally biased region" description="Basic residues" evidence="6">
    <location>
        <begin position="94"/>
        <end position="111"/>
    </location>
</feature>
<feature type="compositionally biased region" description="Basic and acidic residues" evidence="6">
    <location>
        <begin position="112"/>
        <end position="130"/>
    </location>
</feature>
<evidence type="ECO:0000256" key="3">
    <source>
        <dbReference type="ARBA" id="ARBA00022574"/>
    </source>
</evidence>
<proteinExistence type="predicted"/>
<dbReference type="Gene3D" id="2.130.10.10">
    <property type="entry name" value="YVTN repeat-like/Quinoprotein amine dehydrogenase"/>
    <property type="match status" value="1"/>
</dbReference>
<dbReference type="InterPro" id="IPR015943">
    <property type="entry name" value="WD40/YVTN_repeat-like_dom_sf"/>
</dbReference>
<reference evidence="7" key="1">
    <citation type="submission" date="2023-07" db="EMBL/GenBank/DDBJ databases">
        <title>A chromosome-level genome assembly of Lolium multiflorum.</title>
        <authorList>
            <person name="Chen Y."/>
            <person name="Copetti D."/>
            <person name="Kolliker R."/>
            <person name="Studer B."/>
        </authorList>
    </citation>
    <scope>NUCLEOTIDE SEQUENCE</scope>
    <source>
        <strain evidence="7">02402/16</strain>
        <tissue evidence="7">Leaf</tissue>
    </source>
</reference>
<dbReference type="PANTHER" id="PTHR18359">
    <property type="entry name" value="WD-REPEAT PROTEIN-RELATED"/>
    <property type="match status" value="1"/>
</dbReference>
<dbReference type="EMBL" id="JAUUTY010000002">
    <property type="protein sequence ID" value="KAK1679016.1"/>
    <property type="molecule type" value="Genomic_DNA"/>
</dbReference>
<evidence type="ECO:0000313" key="7">
    <source>
        <dbReference type="EMBL" id="KAK1679016.1"/>
    </source>
</evidence>
<keyword evidence="5" id="KW-0539">Nucleus</keyword>
<feature type="region of interest" description="Disordered" evidence="6">
    <location>
        <begin position="77"/>
        <end position="132"/>
    </location>
</feature>
<sequence length="303" mass="34279">MDGAGRGVYNGKGFAGWRVFTLRVTDLWASLGWSRLFLPGVRVSFISHNAILKRRMEKSGGDDDSSDGIGSPIALDAEVGKEARREHHNEDRKQKRRGKGNHNKDWKKKKVKAFEAKQNKEAEGGRKPAWVDDEEESTEVDILKVARLRKLRKEADEHVISGKEYEARLRGHHTKLNPFTGWEDMHRKAPLPGLSDDESNEDGVVDSILQNNDELVVKGSTKLLPGMLDFSRLVDANAQDPSCGPINSVQFHRNVQLMLAAGLDKHLRFFQIDGKRNPNIQSIFIEDCPVHKARHVFYLMALR</sequence>
<comment type="subcellular location">
    <subcellularLocation>
        <location evidence="1">Nucleus</location>
        <location evidence="1">Nucleolus</location>
    </subcellularLocation>
</comment>
<dbReference type="InterPro" id="IPR045161">
    <property type="entry name" value="Utp18"/>
</dbReference>
<evidence type="ECO:0000313" key="8">
    <source>
        <dbReference type="Proteomes" id="UP001231189"/>
    </source>
</evidence>
<evidence type="ECO:0000256" key="1">
    <source>
        <dbReference type="ARBA" id="ARBA00004604"/>
    </source>
</evidence>
<dbReference type="PANTHER" id="PTHR18359:SF0">
    <property type="entry name" value="U3 SMALL NUCLEOLAR RNA-ASSOCIATED PROTEIN 18 HOMOLOG"/>
    <property type="match status" value="1"/>
</dbReference>
<keyword evidence="4" id="KW-0677">Repeat</keyword>
<dbReference type="Proteomes" id="UP001231189">
    <property type="component" value="Unassembled WGS sequence"/>
</dbReference>
<feature type="compositionally biased region" description="Basic and acidic residues" evidence="6">
    <location>
        <begin position="78"/>
        <end position="93"/>
    </location>
</feature>
<evidence type="ECO:0000256" key="4">
    <source>
        <dbReference type="ARBA" id="ARBA00022737"/>
    </source>
</evidence>
<keyword evidence="8" id="KW-1185">Reference proteome</keyword>
<comment type="caution">
    <text evidence="7">The sequence shown here is derived from an EMBL/GenBank/DDBJ whole genome shotgun (WGS) entry which is preliminary data.</text>
</comment>
<accession>A0AAD8TCB6</accession>
<evidence type="ECO:0000256" key="6">
    <source>
        <dbReference type="SAM" id="MobiDB-lite"/>
    </source>
</evidence>
<keyword evidence="3" id="KW-0853">WD repeat</keyword>
<dbReference type="GO" id="GO:0032040">
    <property type="term" value="C:small-subunit processome"/>
    <property type="evidence" value="ECO:0007669"/>
    <property type="project" value="TreeGrafter"/>
</dbReference>
<gene>
    <name evidence="7" type="ORF">QYE76_039864</name>
</gene>